<proteinExistence type="predicted"/>
<dbReference type="Proteomes" id="UP001556367">
    <property type="component" value="Unassembled WGS sequence"/>
</dbReference>
<comment type="caution">
    <text evidence="1">The sequence shown here is derived from an EMBL/GenBank/DDBJ whole genome shotgun (WGS) entry which is preliminary data.</text>
</comment>
<reference evidence="2" key="1">
    <citation type="submission" date="2024-06" db="EMBL/GenBank/DDBJ databases">
        <title>Multi-omics analyses provide insights into the biosynthesis of the anticancer antibiotic pleurotin in Hohenbuehelia grisea.</title>
        <authorList>
            <person name="Weaver J.A."/>
            <person name="Alberti F."/>
        </authorList>
    </citation>
    <scope>NUCLEOTIDE SEQUENCE [LARGE SCALE GENOMIC DNA]</scope>
    <source>
        <strain evidence="2">T-177</strain>
    </source>
</reference>
<keyword evidence="2" id="KW-1185">Reference proteome</keyword>
<dbReference type="InterPro" id="IPR032675">
    <property type="entry name" value="LRR_dom_sf"/>
</dbReference>
<protein>
    <recommendedName>
        <fullName evidence="3">F-box domain-containing protein</fullName>
    </recommendedName>
</protein>
<evidence type="ECO:0000313" key="1">
    <source>
        <dbReference type="EMBL" id="KAL0954428.1"/>
    </source>
</evidence>
<evidence type="ECO:0000313" key="2">
    <source>
        <dbReference type="Proteomes" id="UP001556367"/>
    </source>
</evidence>
<name>A0ABR3JGC8_9AGAR</name>
<gene>
    <name evidence="1" type="ORF">HGRIS_003412</name>
</gene>
<evidence type="ECO:0008006" key="3">
    <source>
        <dbReference type="Google" id="ProtNLM"/>
    </source>
</evidence>
<sequence>MSVKTILDLPKDVALLIFEAIVHDPGRLGGELRALSLVSHAMRRSVAPVLYRYRCLGSNRERTASRAVNNTDLDAFSRCSDLLRHAARHVRVKIYDRQREVDDYSQLFEFIASLQFLKELKYADESSRPAQAFLMVQQLLLALDRGCPELYRLKISFERLRVPSVEKNERASDLEIEKALQATASGIKNLTKLGLQWALDDSLFADQSAAQLACLITTSSETLRELDLKIDDWYGVEPDLQLLKNIRGLEVLCISSPLRGGEIYGEIADVAPGLRRLEVKLDSRRRPIAALPFASDPHYHVFGKFLKLQQLRISFDLEKSARDSLKKDHDLPWYIRCLKRRRIATQSLARICPHLEECYWIMYPADSEGNSMTHRFRIVTPPGSESGEGLGGSSADQRADRLVQTYKDEYMMPFFRNDWGNEEFPPDMIVHPDILHRWLDPKEAGEVAKPALGIRYW</sequence>
<accession>A0ABR3JGC8</accession>
<dbReference type="EMBL" id="JASNQZ010000007">
    <property type="protein sequence ID" value="KAL0954428.1"/>
    <property type="molecule type" value="Genomic_DNA"/>
</dbReference>
<organism evidence="1 2">
    <name type="scientific">Hohenbuehelia grisea</name>
    <dbReference type="NCBI Taxonomy" id="104357"/>
    <lineage>
        <taxon>Eukaryota</taxon>
        <taxon>Fungi</taxon>
        <taxon>Dikarya</taxon>
        <taxon>Basidiomycota</taxon>
        <taxon>Agaricomycotina</taxon>
        <taxon>Agaricomycetes</taxon>
        <taxon>Agaricomycetidae</taxon>
        <taxon>Agaricales</taxon>
        <taxon>Pleurotineae</taxon>
        <taxon>Pleurotaceae</taxon>
        <taxon>Hohenbuehelia</taxon>
    </lineage>
</organism>
<dbReference type="Gene3D" id="3.80.10.10">
    <property type="entry name" value="Ribonuclease Inhibitor"/>
    <property type="match status" value="1"/>
</dbReference>